<reference evidence="2 3" key="1">
    <citation type="submission" date="2024-06" db="EMBL/GenBank/DDBJ databases">
        <title>The Natural Products Discovery Center: Release of the First 8490 Sequenced Strains for Exploring Actinobacteria Biosynthetic Diversity.</title>
        <authorList>
            <person name="Kalkreuter E."/>
            <person name="Kautsar S.A."/>
            <person name="Yang D."/>
            <person name="Bader C.D."/>
            <person name="Teijaro C.N."/>
            <person name="Fluegel L."/>
            <person name="Davis C.M."/>
            <person name="Simpson J.R."/>
            <person name="Lauterbach L."/>
            <person name="Steele A.D."/>
            <person name="Gui C."/>
            <person name="Meng S."/>
            <person name="Li G."/>
            <person name="Viehrig K."/>
            <person name="Ye F."/>
            <person name="Su P."/>
            <person name="Kiefer A.F."/>
            <person name="Nichols A."/>
            <person name="Cepeda A.J."/>
            <person name="Yan W."/>
            <person name="Fan B."/>
            <person name="Jiang Y."/>
            <person name="Adhikari A."/>
            <person name="Zheng C.-J."/>
            <person name="Schuster L."/>
            <person name="Cowan T.M."/>
            <person name="Smanski M.J."/>
            <person name="Chevrette M.G."/>
            <person name="De Carvalho L.P.S."/>
            <person name="Shen B."/>
        </authorList>
    </citation>
    <scope>NUCLEOTIDE SEQUENCE [LARGE SCALE GENOMIC DNA]</scope>
    <source>
        <strain evidence="2 3">NPDC050403</strain>
    </source>
</reference>
<dbReference type="InterPro" id="IPR013216">
    <property type="entry name" value="Methyltransf_11"/>
</dbReference>
<feature type="domain" description="Methyltransferase type 11" evidence="1">
    <location>
        <begin position="91"/>
        <end position="193"/>
    </location>
</feature>
<comment type="caution">
    <text evidence="2">The sequence shown here is derived from an EMBL/GenBank/DDBJ whole genome shotgun (WGS) entry which is preliminary data.</text>
</comment>
<sequence>MKDRSGDAVRRLRARGRDVLDRIGPKFSEQRVIAEATQYWSARADRAWEGNSHWRDGIPDQWEQVGRDHFALFGKLARVLDREPTIGTVVEWGSGGGANAVAFAPHADRFIAVDVVQASLDECESRTRAVCETPFLPVLIDVAAPEEAIERIGPGSCDLFLCLYVIELLPSQEYARRILDIAAELLGPSGVMFVQIKYRDNADRAPHKRNYARNLASQTIFPIDAFWQVAVAHGFEPEVVSLVPQNDLDHNYAYVLLTPSKQDRG</sequence>
<dbReference type="SUPFAM" id="SSF53335">
    <property type="entry name" value="S-adenosyl-L-methionine-dependent methyltransferases"/>
    <property type="match status" value="1"/>
</dbReference>
<gene>
    <name evidence="2" type="ORF">AB0I48_23120</name>
</gene>
<dbReference type="Gene3D" id="3.40.50.150">
    <property type="entry name" value="Vaccinia Virus protein VP39"/>
    <property type="match status" value="1"/>
</dbReference>
<organism evidence="2 3">
    <name type="scientific">Nocardia aurea</name>
    <dbReference type="NCBI Taxonomy" id="2144174"/>
    <lineage>
        <taxon>Bacteria</taxon>
        <taxon>Bacillati</taxon>
        <taxon>Actinomycetota</taxon>
        <taxon>Actinomycetes</taxon>
        <taxon>Mycobacteriales</taxon>
        <taxon>Nocardiaceae</taxon>
        <taxon>Nocardia</taxon>
    </lineage>
</organism>
<dbReference type="CDD" id="cd02440">
    <property type="entry name" value="AdoMet_MTases"/>
    <property type="match status" value="1"/>
</dbReference>
<dbReference type="InterPro" id="IPR029063">
    <property type="entry name" value="SAM-dependent_MTases_sf"/>
</dbReference>
<protein>
    <submittedName>
        <fullName evidence="2">Methyltransferase domain-containing protein</fullName>
    </submittedName>
</protein>
<dbReference type="GO" id="GO:0032259">
    <property type="term" value="P:methylation"/>
    <property type="evidence" value="ECO:0007669"/>
    <property type="project" value="UniProtKB-KW"/>
</dbReference>
<dbReference type="GO" id="GO:0008168">
    <property type="term" value="F:methyltransferase activity"/>
    <property type="evidence" value="ECO:0007669"/>
    <property type="project" value="UniProtKB-KW"/>
</dbReference>
<proteinExistence type="predicted"/>
<evidence type="ECO:0000259" key="1">
    <source>
        <dbReference type="Pfam" id="PF08241"/>
    </source>
</evidence>
<accession>A0ABV3FYF2</accession>
<dbReference type="RefSeq" id="WP_109526148.1">
    <property type="nucleotide sequence ID" value="NZ_JBEXKW010000137.1"/>
</dbReference>
<keyword evidence="2" id="KW-0808">Transferase</keyword>
<evidence type="ECO:0000313" key="3">
    <source>
        <dbReference type="Proteomes" id="UP001551695"/>
    </source>
</evidence>
<name>A0ABV3FYF2_9NOCA</name>
<keyword evidence="3" id="KW-1185">Reference proteome</keyword>
<dbReference type="Pfam" id="PF08241">
    <property type="entry name" value="Methyltransf_11"/>
    <property type="match status" value="1"/>
</dbReference>
<keyword evidence="2" id="KW-0489">Methyltransferase</keyword>
<dbReference type="EMBL" id="JBFAKC010000010">
    <property type="protein sequence ID" value="MEV0710462.1"/>
    <property type="molecule type" value="Genomic_DNA"/>
</dbReference>
<evidence type="ECO:0000313" key="2">
    <source>
        <dbReference type="EMBL" id="MEV0710462.1"/>
    </source>
</evidence>
<dbReference type="Proteomes" id="UP001551695">
    <property type="component" value="Unassembled WGS sequence"/>
</dbReference>